<evidence type="ECO:0000313" key="2">
    <source>
        <dbReference type="EMBL" id="JAV53348.1"/>
    </source>
</evidence>
<dbReference type="InterPro" id="IPR022242">
    <property type="entry name" value="TNP-like_C"/>
</dbReference>
<dbReference type="Pfam" id="PF12596">
    <property type="entry name" value="Tnp_P_element_C"/>
    <property type="match status" value="1"/>
</dbReference>
<reference evidence="2" key="1">
    <citation type="journal article" date="2016" name="Sci. Rep.">
        <title>Molecular characterization of firefly nuptial gifts: a multi-omics approach sheds light on postcopulatory sexual selection.</title>
        <authorList>
            <person name="Al-Wathiqui N."/>
            <person name="Fallon T.R."/>
            <person name="South A."/>
            <person name="Weng J.K."/>
            <person name="Lewis S.M."/>
        </authorList>
    </citation>
    <scope>NUCLEOTIDE SEQUENCE</scope>
</reference>
<accession>A0A1Y1JYN8</accession>
<organism evidence="2">
    <name type="scientific">Photinus pyralis</name>
    <name type="common">Common eastern firefly</name>
    <name type="synonym">Lampyris pyralis</name>
    <dbReference type="NCBI Taxonomy" id="7054"/>
    <lineage>
        <taxon>Eukaryota</taxon>
        <taxon>Metazoa</taxon>
        <taxon>Ecdysozoa</taxon>
        <taxon>Arthropoda</taxon>
        <taxon>Hexapoda</taxon>
        <taxon>Insecta</taxon>
        <taxon>Pterygota</taxon>
        <taxon>Neoptera</taxon>
        <taxon>Endopterygota</taxon>
        <taxon>Coleoptera</taxon>
        <taxon>Polyphaga</taxon>
        <taxon>Elateriformia</taxon>
        <taxon>Elateroidea</taxon>
        <taxon>Lampyridae</taxon>
        <taxon>Lampyrinae</taxon>
        <taxon>Photinus</taxon>
    </lineage>
</organism>
<feature type="domain" description="Transposable element P transposase-like C-terminal" evidence="1">
    <location>
        <begin position="24"/>
        <end position="113"/>
    </location>
</feature>
<dbReference type="EMBL" id="GEZM01099399">
    <property type="protein sequence ID" value="JAV53348.1"/>
    <property type="molecule type" value="Transcribed_RNA"/>
</dbReference>
<proteinExistence type="predicted"/>
<protein>
    <recommendedName>
        <fullName evidence="1">Transposable element P transposase-like C-terminal domain-containing protein</fullName>
    </recommendedName>
</protein>
<name>A0A1Y1JYN8_PHOPY</name>
<evidence type="ECO:0000259" key="1">
    <source>
        <dbReference type="Pfam" id="PF12596"/>
    </source>
</evidence>
<sequence length="136" mass="15425">MILLGKNPGMVQTNANVEISPEIKQDEYLLSSVLKRARIIERIPEVVETEFIKMNTDVALTKVQESRDFSDRSIIPSTSGREMSENDGLVYIAGYLAKKMLRNIHTLVDIHTKLKKPLLYIITTFHPGFKVCHLVA</sequence>
<dbReference type="AlphaFoldDB" id="A0A1Y1JYN8"/>